<dbReference type="Gene3D" id="3.20.20.80">
    <property type="entry name" value="Glycosidases"/>
    <property type="match status" value="1"/>
</dbReference>
<dbReference type="GO" id="GO:0005975">
    <property type="term" value="P:carbohydrate metabolic process"/>
    <property type="evidence" value="ECO:0007669"/>
    <property type="project" value="InterPro"/>
</dbReference>
<keyword evidence="9" id="KW-1185">Reference proteome</keyword>
<dbReference type="InterPro" id="IPR019801">
    <property type="entry name" value="Glyco_hydro_35_CS"/>
</dbReference>
<comment type="similarity">
    <text evidence="1 5">Belongs to the glycosyl hydrolase 35 family.</text>
</comment>
<name>A0A1H5UYF8_9BACT</name>
<dbReference type="InterPro" id="IPR001944">
    <property type="entry name" value="Glycoside_Hdrlase_35"/>
</dbReference>
<reference evidence="8 9" key="1">
    <citation type="submission" date="2016-10" db="EMBL/GenBank/DDBJ databases">
        <authorList>
            <person name="de Groot N.N."/>
        </authorList>
    </citation>
    <scope>NUCLEOTIDE SEQUENCE [LARGE SCALE GENOMIC DNA]</scope>
    <source>
        <strain evidence="8 9">DSM 22489</strain>
    </source>
</reference>
<dbReference type="GO" id="GO:0004565">
    <property type="term" value="F:beta-galactosidase activity"/>
    <property type="evidence" value="ECO:0007669"/>
    <property type="project" value="UniProtKB-EC"/>
</dbReference>
<dbReference type="InterPro" id="IPR031330">
    <property type="entry name" value="Gly_Hdrlase_35_cat"/>
</dbReference>
<accession>A0A1H5UYF8</accession>
<evidence type="ECO:0000313" key="9">
    <source>
        <dbReference type="Proteomes" id="UP000236728"/>
    </source>
</evidence>
<keyword evidence="2 4" id="KW-0378">Hydrolase</keyword>
<dbReference type="EC" id="3.2.1.23" evidence="4"/>
<evidence type="ECO:0000259" key="7">
    <source>
        <dbReference type="Pfam" id="PF01301"/>
    </source>
</evidence>
<evidence type="ECO:0000256" key="3">
    <source>
        <dbReference type="ARBA" id="ARBA00023295"/>
    </source>
</evidence>
<dbReference type="InterPro" id="IPR017853">
    <property type="entry name" value="GH"/>
</dbReference>
<feature type="signal peptide" evidence="6">
    <location>
        <begin position="1"/>
        <end position="29"/>
    </location>
</feature>
<keyword evidence="3 4" id="KW-0326">Glycosidase</keyword>
<feature type="chain" id="PRO_5009286667" description="Beta-galactosidase" evidence="6">
    <location>
        <begin position="30"/>
        <end position="827"/>
    </location>
</feature>
<evidence type="ECO:0000256" key="6">
    <source>
        <dbReference type="SAM" id="SignalP"/>
    </source>
</evidence>
<dbReference type="InterPro" id="IPR037110">
    <property type="entry name" value="Betagal_dom2_sf"/>
</dbReference>
<dbReference type="SUPFAM" id="SSF51445">
    <property type="entry name" value="(Trans)glycosidases"/>
    <property type="match status" value="1"/>
</dbReference>
<dbReference type="Pfam" id="PF01301">
    <property type="entry name" value="Glyco_hydro_35"/>
    <property type="match status" value="1"/>
</dbReference>
<organism evidence="8 9">
    <name type="scientific">Bryocella elongata</name>
    <dbReference type="NCBI Taxonomy" id="863522"/>
    <lineage>
        <taxon>Bacteria</taxon>
        <taxon>Pseudomonadati</taxon>
        <taxon>Acidobacteriota</taxon>
        <taxon>Terriglobia</taxon>
        <taxon>Terriglobales</taxon>
        <taxon>Acidobacteriaceae</taxon>
        <taxon>Bryocella</taxon>
    </lineage>
</organism>
<protein>
    <recommendedName>
        <fullName evidence="4">Beta-galactosidase</fullName>
        <ecNumber evidence="4">3.2.1.23</ecNumber>
    </recommendedName>
</protein>
<evidence type="ECO:0000256" key="4">
    <source>
        <dbReference type="RuleBase" id="RU000675"/>
    </source>
</evidence>
<evidence type="ECO:0000256" key="5">
    <source>
        <dbReference type="RuleBase" id="RU003679"/>
    </source>
</evidence>
<evidence type="ECO:0000313" key="8">
    <source>
        <dbReference type="EMBL" id="SEF80119.1"/>
    </source>
</evidence>
<dbReference type="RefSeq" id="WP_103932063.1">
    <property type="nucleotide sequence ID" value="NZ_FNVA01000001.1"/>
</dbReference>
<sequence>MISQRPSLPLHLVAAIVAALLAATAHASAQNIVTIDATAPQRTPQPVAAHLGADRSPSGETIGVNSEYLTRNGKPWLPVMGEFHYSRYPRGQWQTELEKMKAAGVGIVSTYVIWIHHEETEGSFDWTGQRDLRAFAELCAREGLYLYPRIGPWAHAEARNGGLPDWVLTNSPVRQNDPVYLREVAAFYQQIGEQLHGLMWKDGGPVIGIQLENEYREHGPGKGAEHLHTLKKLALDAGLDVPLYTVTGWDGAVIPLDAALPVFGGYPDAPWDGSPKQLPAPDVYAFRFENRAAGSMGAIGGSGQGAASAYAGTPFLTAEIGGGVEDTYFRRPALNADDVAAVAPVMLGSGANLLGFYMFHGGRNPDGGPITLQESQRTGYPTDVPVKGYDFQAPLGEFGQERESLNKLKLVNYFLEDFGGELAPMQVHAPAATPASPADLSMPRVAARTAGDAGFLFVNNHIRNATSRRYGGFQVRLKLPEGELRVPATPIDLKPGVYGIWPVNLRLGEATLRYSTAQLFQRIHRAGRTYTYFFAIPGVEPEFLFVAGTKLPAGDRNIRIQPTAQGLIVRPQLGATKTLDLPGAETIVLLTEPEAEEIWRGDAPGLLVQSKAAAFSHGKRWTLEQTGDPHFGFRIFDAEAKVTSHDAHVSRGPANGLFRSWSASLPAIDLPVRLTMSKPAGPIPPYTMGKSFPWRKQPVPLAPDAPDFERAAAWTISLPAIPLRPELAGALLRVRYQGDAARLYAGNQLLDDNFWNGAPWEIGVTQTGVETAVPSTLQLRILPLPRSHPMFLEGTVAPRFRDGKALELDSVALTPVYQFSFTLSDDR</sequence>
<evidence type="ECO:0000256" key="1">
    <source>
        <dbReference type="ARBA" id="ARBA00009809"/>
    </source>
</evidence>
<proteinExistence type="inferred from homology"/>
<dbReference type="EMBL" id="FNVA01000001">
    <property type="protein sequence ID" value="SEF80119.1"/>
    <property type="molecule type" value="Genomic_DNA"/>
</dbReference>
<dbReference type="AlphaFoldDB" id="A0A1H5UYF8"/>
<gene>
    <name evidence="8" type="ORF">SAMN05421819_1268</name>
</gene>
<comment type="catalytic activity">
    <reaction evidence="4">
        <text>Hydrolysis of terminal non-reducing beta-D-galactose residues in beta-D-galactosides.</text>
        <dbReference type="EC" id="3.2.1.23"/>
    </reaction>
</comment>
<dbReference type="PROSITE" id="PS01182">
    <property type="entry name" value="GLYCOSYL_HYDROL_F35"/>
    <property type="match status" value="1"/>
</dbReference>
<dbReference type="Proteomes" id="UP000236728">
    <property type="component" value="Unassembled WGS sequence"/>
</dbReference>
<dbReference type="Gene3D" id="2.102.20.10">
    <property type="entry name" value="Beta-galactosidase, domain 2"/>
    <property type="match status" value="1"/>
</dbReference>
<dbReference type="PANTHER" id="PTHR23421">
    <property type="entry name" value="BETA-GALACTOSIDASE RELATED"/>
    <property type="match status" value="1"/>
</dbReference>
<evidence type="ECO:0000256" key="2">
    <source>
        <dbReference type="ARBA" id="ARBA00022801"/>
    </source>
</evidence>
<feature type="domain" description="Glycoside hydrolase 35 catalytic" evidence="7">
    <location>
        <begin position="69"/>
        <end position="411"/>
    </location>
</feature>
<keyword evidence="6" id="KW-0732">Signal</keyword>
<dbReference type="OrthoDB" id="9813184at2"/>
<dbReference type="PRINTS" id="PR00742">
    <property type="entry name" value="GLHYDRLASE35"/>
</dbReference>